<sequence>MQNIIDYYTDSEDPCLGQYIRGHLYLEFALNKIIDRTYELVNLAFSAGVDFSDCSVFNDYCFSQENYGVEGILIELMGNTFSKLFYAIEATY</sequence>
<dbReference type="AlphaFoldDB" id="A0A1T5LMQ5"/>
<protein>
    <submittedName>
        <fullName evidence="1">Uncharacterized protein</fullName>
    </submittedName>
</protein>
<evidence type="ECO:0000313" key="2">
    <source>
        <dbReference type="Proteomes" id="UP000190285"/>
    </source>
</evidence>
<evidence type="ECO:0000313" key="1">
    <source>
        <dbReference type="EMBL" id="SKC77204.1"/>
    </source>
</evidence>
<organism evidence="1 2">
    <name type="scientific">Maledivibacter halophilus</name>
    <dbReference type="NCBI Taxonomy" id="36842"/>
    <lineage>
        <taxon>Bacteria</taxon>
        <taxon>Bacillati</taxon>
        <taxon>Bacillota</taxon>
        <taxon>Clostridia</taxon>
        <taxon>Peptostreptococcales</taxon>
        <taxon>Caminicellaceae</taxon>
        <taxon>Maledivibacter</taxon>
    </lineage>
</organism>
<reference evidence="2" key="1">
    <citation type="submission" date="2017-02" db="EMBL/GenBank/DDBJ databases">
        <authorList>
            <person name="Varghese N."/>
            <person name="Submissions S."/>
        </authorList>
    </citation>
    <scope>NUCLEOTIDE SEQUENCE [LARGE SCALE GENOMIC DNA]</scope>
    <source>
        <strain evidence="2">M1</strain>
    </source>
</reference>
<dbReference type="EMBL" id="FUZT01000007">
    <property type="protein sequence ID" value="SKC77204.1"/>
    <property type="molecule type" value="Genomic_DNA"/>
</dbReference>
<keyword evidence="2" id="KW-1185">Reference proteome</keyword>
<dbReference type="RefSeq" id="WP_079492814.1">
    <property type="nucleotide sequence ID" value="NZ_FUZT01000007.1"/>
</dbReference>
<proteinExistence type="predicted"/>
<dbReference type="STRING" id="36842.SAMN02194393_03107"/>
<name>A0A1T5LMQ5_9FIRM</name>
<accession>A0A1T5LMQ5</accession>
<gene>
    <name evidence="1" type="ORF">SAMN02194393_03107</name>
</gene>
<dbReference type="Proteomes" id="UP000190285">
    <property type="component" value="Unassembled WGS sequence"/>
</dbReference>